<dbReference type="Proteomes" id="UP000324222">
    <property type="component" value="Unassembled WGS sequence"/>
</dbReference>
<feature type="region of interest" description="Disordered" evidence="1">
    <location>
        <begin position="137"/>
        <end position="158"/>
    </location>
</feature>
<evidence type="ECO:0000256" key="1">
    <source>
        <dbReference type="SAM" id="MobiDB-lite"/>
    </source>
</evidence>
<proteinExistence type="predicted"/>
<accession>A0A5B7F3H3</accession>
<reference evidence="2 3" key="1">
    <citation type="submission" date="2019-05" db="EMBL/GenBank/DDBJ databases">
        <title>Another draft genome of Portunus trituberculatus and its Hox gene families provides insights of decapod evolution.</title>
        <authorList>
            <person name="Jeong J.-H."/>
            <person name="Song I."/>
            <person name="Kim S."/>
            <person name="Choi T."/>
            <person name="Kim D."/>
            <person name="Ryu S."/>
            <person name="Kim W."/>
        </authorList>
    </citation>
    <scope>NUCLEOTIDE SEQUENCE [LARGE SCALE GENOMIC DNA]</scope>
    <source>
        <tissue evidence="2">Muscle</tissue>
    </source>
</reference>
<name>A0A5B7F3H3_PORTR</name>
<keyword evidence="3" id="KW-1185">Reference proteome</keyword>
<evidence type="ECO:0000313" key="2">
    <source>
        <dbReference type="EMBL" id="MPC40097.1"/>
    </source>
</evidence>
<dbReference type="EMBL" id="VSRR010004578">
    <property type="protein sequence ID" value="MPC40097.1"/>
    <property type="molecule type" value="Genomic_DNA"/>
</dbReference>
<feature type="compositionally biased region" description="Basic residues" evidence="1">
    <location>
        <begin position="67"/>
        <end position="81"/>
    </location>
</feature>
<feature type="region of interest" description="Disordered" evidence="1">
    <location>
        <begin position="66"/>
        <end position="88"/>
    </location>
</feature>
<protein>
    <submittedName>
        <fullName evidence="2">Uncharacterized protein</fullName>
    </submittedName>
</protein>
<sequence>MRAIKTLTLFAAHAHCLHDLDQEPFAIEPWNAHGLAGGGVRGRGLQGGTALEVVLVGSERGCLQSRGKVKGPKTRVNHVRRPTPEDASVQTKHLIKTLQQQLGLHASSYAGHLNKCTSEPHQARIGLKEVAQPTTLTQMPTSPYEPKRRVGVTGLVEQ</sequence>
<dbReference type="AlphaFoldDB" id="A0A5B7F3H3"/>
<evidence type="ECO:0000313" key="3">
    <source>
        <dbReference type="Proteomes" id="UP000324222"/>
    </source>
</evidence>
<comment type="caution">
    <text evidence="2">The sequence shown here is derived from an EMBL/GenBank/DDBJ whole genome shotgun (WGS) entry which is preliminary data.</text>
</comment>
<gene>
    <name evidence="2" type="ORF">E2C01_033649</name>
</gene>
<organism evidence="2 3">
    <name type="scientific">Portunus trituberculatus</name>
    <name type="common">Swimming crab</name>
    <name type="synonym">Neptunus trituberculatus</name>
    <dbReference type="NCBI Taxonomy" id="210409"/>
    <lineage>
        <taxon>Eukaryota</taxon>
        <taxon>Metazoa</taxon>
        <taxon>Ecdysozoa</taxon>
        <taxon>Arthropoda</taxon>
        <taxon>Crustacea</taxon>
        <taxon>Multicrustacea</taxon>
        <taxon>Malacostraca</taxon>
        <taxon>Eumalacostraca</taxon>
        <taxon>Eucarida</taxon>
        <taxon>Decapoda</taxon>
        <taxon>Pleocyemata</taxon>
        <taxon>Brachyura</taxon>
        <taxon>Eubrachyura</taxon>
        <taxon>Portunoidea</taxon>
        <taxon>Portunidae</taxon>
        <taxon>Portuninae</taxon>
        <taxon>Portunus</taxon>
    </lineage>
</organism>